<proteinExistence type="predicted"/>
<dbReference type="AlphaFoldDB" id="A0A942Z9J6"/>
<feature type="transmembrane region" description="Helical" evidence="1">
    <location>
        <begin position="77"/>
        <end position="94"/>
    </location>
</feature>
<dbReference type="InterPro" id="IPR007401">
    <property type="entry name" value="DUF454"/>
</dbReference>
<dbReference type="Pfam" id="PF04304">
    <property type="entry name" value="DUF454"/>
    <property type="match status" value="1"/>
</dbReference>
<dbReference type="PANTHER" id="PTHR35813:SF1">
    <property type="entry name" value="INNER MEMBRANE PROTEIN YBAN"/>
    <property type="match status" value="1"/>
</dbReference>
<keyword evidence="3" id="KW-1185">Reference proteome</keyword>
<dbReference type="PIRSF" id="PIRSF016789">
    <property type="entry name" value="DUF454"/>
    <property type="match status" value="1"/>
</dbReference>
<gene>
    <name evidence="2" type="ORF">GOQ27_13030</name>
</gene>
<feature type="transmembrane region" description="Helical" evidence="1">
    <location>
        <begin position="6"/>
        <end position="39"/>
    </location>
</feature>
<reference evidence="2" key="1">
    <citation type="submission" date="2019-12" db="EMBL/GenBank/DDBJ databases">
        <title>Clostridiaceae gen. nov. sp. nov., isolated from sediment in Xinjiang, China.</title>
        <authorList>
            <person name="Zhang R."/>
        </authorList>
    </citation>
    <scope>NUCLEOTIDE SEQUENCE</scope>
    <source>
        <strain evidence="2">D2Q-11</strain>
    </source>
</reference>
<protein>
    <submittedName>
        <fullName evidence="2">YbaN family protein</fullName>
    </submittedName>
</protein>
<evidence type="ECO:0000313" key="2">
    <source>
        <dbReference type="EMBL" id="MBS4539393.1"/>
    </source>
</evidence>
<dbReference type="Proteomes" id="UP000724672">
    <property type="component" value="Unassembled WGS sequence"/>
</dbReference>
<sequence length="122" mass="13721">MKKILLIVLGSISLGLGVIGIFLPVIPTTPFLLLSLWLYMRSSKKLYNFVLTNKYLGPYVNDYISGKGIPIKAKKKAIFLIWLTIGFSTIFIIGKAILKVMLLSIATIVSAYIWTRKTRKVK</sequence>
<keyword evidence="1" id="KW-0812">Transmembrane</keyword>
<evidence type="ECO:0000256" key="1">
    <source>
        <dbReference type="SAM" id="Phobius"/>
    </source>
</evidence>
<dbReference type="RefSeq" id="WP_203367317.1">
    <property type="nucleotide sequence ID" value="NZ_WSFT01000050.1"/>
</dbReference>
<keyword evidence="1" id="KW-0472">Membrane</keyword>
<accession>A0A942Z9J6</accession>
<keyword evidence="1" id="KW-1133">Transmembrane helix</keyword>
<dbReference type="EMBL" id="WSFT01000050">
    <property type="protein sequence ID" value="MBS4539393.1"/>
    <property type="molecule type" value="Genomic_DNA"/>
</dbReference>
<dbReference type="PANTHER" id="PTHR35813">
    <property type="entry name" value="INNER MEMBRANE PROTEIN YBAN"/>
    <property type="match status" value="1"/>
</dbReference>
<evidence type="ECO:0000313" key="3">
    <source>
        <dbReference type="Proteomes" id="UP000724672"/>
    </source>
</evidence>
<name>A0A942Z9J6_9FIRM</name>
<dbReference type="GO" id="GO:0005886">
    <property type="term" value="C:plasma membrane"/>
    <property type="evidence" value="ECO:0007669"/>
    <property type="project" value="TreeGrafter"/>
</dbReference>
<comment type="caution">
    <text evidence="2">The sequence shown here is derived from an EMBL/GenBank/DDBJ whole genome shotgun (WGS) entry which is preliminary data.</text>
</comment>
<organism evidence="2 3">
    <name type="scientific">Anaeromonas frigoriresistens</name>
    <dbReference type="NCBI Taxonomy" id="2683708"/>
    <lineage>
        <taxon>Bacteria</taxon>
        <taxon>Bacillati</taxon>
        <taxon>Bacillota</taxon>
        <taxon>Tissierellia</taxon>
        <taxon>Tissierellales</taxon>
        <taxon>Thermohalobacteraceae</taxon>
        <taxon>Anaeromonas</taxon>
    </lineage>
</organism>